<keyword evidence="9" id="KW-1185">Reference proteome</keyword>
<evidence type="ECO:0000256" key="6">
    <source>
        <dbReference type="ARBA" id="ARBA00023014"/>
    </source>
</evidence>
<dbReference type="CDD" id="cd01335">
    <property type="entry name" value="Radical_SAM"/>
    <property type="match status" value="1"/>
</dbReference>
<dbReference type="InterPro" id="IPR017200">
    <property type="entry name" value="PqqE-like"/>
</dbReference>
<comment type="cofactor">
    <cofactor evidence="1">
        <name>[4Fe-4S] cluster</name>
        <dbReference type="ChEBI" id="CHEBI:49883"/>
    </cofactor>
</comment>
<reference evidence="9" key="1">
    <citation type="submission" date="2016-11" db="EMBL/GenBank/DDBJ databases">
        <authorList>
            <person name="Varghese N."/>
            <person name="Submissions S."/>
        </authorList>
    </citation>
    <scope>NUCLEOTIDE SEQUENCE [LARGE SCALE GENOMIC DNA]</scope>
    <source>
        <strain evidence="9">DSM 15285</strain>
    </source>
</reference>
<dbReference type="STRING" id="1123350.SAMN02744040_01964"/>
<accession>A0A1M5SY25</accession>
<dbReference type="CDD" id="cd21123">
    <property type="entry name" value="SPASM_MftC-like"/>
    <property type="match status" value="1"/>
</dbReference>
<dbReference type="Proteomes" id="UP000242520">
    <property type="component" value="Unassembled WGS sequence"/>
</dbReference>
<organism evidence="8 9">
    <name type="scientific">Tepidibacter thalassicus DSM 15285</name>
    <dbReference type="NCBI Taxonomy" id="1123350"/>
    <lineage>
        <taxon>Bacteria</taxon>
        <taxon>Bacillati</taxon>
        <taxon>Bacillota</taxon>
        <taxon>Clostridia</taxon>
        <taxon>Peptostreptococcales</taxon>
        <taxon>Peptostreptococcaceae</taxon>
        <taxon>Tepidibacter</taxon>
    </lineage>
</organism>
<keyword evidence="6" id="KW-0411">Iron-sulfur</keyword>
<dbReference type="SFLD" id="SFLDS00029">
    <property type="entry name" value="Radical_SAM"/>
    <property type="match status" value="1"/>
</dbReference>
<dbReference type="SFLD" id="SFLDG01386">
    <property type="entry name" value="main_SPASM_domain-containing"/>
    <property type="match status" value="1"/>
</dbReference>
<dbReference type="InterPro" id="IPR007197">
    <property type="entry name" value="rSAM"/>
</dbReference>
<evidence type="ECO:0000259" key="7">
    <source>
        <dbReference type="PROSITE" id="PS51918"/>
    </source>
</evidence>
<evidence type="ECO:0000256" key="5">
    <source>
        <dbReference type="ARBA" id="ARBA00023004"/>
    </source>
</evidence>
<dbReference type="InterPro" id="IPR023885">
    <property type="entry name" value="4Fe4S-binding_SPASM_dom"/>
</dbReference>
<dbReference type="PROSITE" id="PS51918">
    <property type="entry name" value="RADICAL_SAM"/>
    <property type="match status" value="1"/>
</dbReference>
<dbReference type="GO" id="GO:0046872">
    <property type="term" value="F:metal ion binding"/>
    <property type="evidence" value="ECO:0007669"/>
    <property type="project" value="UniProtKB-KW"/>
</dbReference>
<dbReference type="Gene3D" id="3.20.20.70">
    <property type="entry name" value="Aldolase class I"/>
    <property type="match status" value="1"/>
</dbReference>
<dbReference type="Pfam" id="PF13186">
    <property type="entry name" value="SPASM"/>
    <property type="match status" value="1"/>
</dbReference>
<dbReference type="PANTHER" id="PTHR11228">
    <property type="entry name" value="RADICAL SAM DOMAIN PROTEIN"/>
    <property type="match status" value="1"/>
</dbReference>
<dbReference type="GO" id="GO:0051539">
    <property type="term" value="F:4 iron, 4 sulfur cluster binding"/>
    <property type="evidence" value="ECO:0007669"/>
    <property type="project" value="UniProtKB-KW"/>
</dbReference>
<evidence type="ECO:0000256" key="2">
    <source>
        <dbReference type="ARBA" id="ARBA00022485"/>
    </source>
</evidence>
<feature type="domain" description="Radical SAM core" evidence="7">
    <location>
        <begin position="1"/>
        <end position="215"/>
    </location>
</feature>
<evidence type="ECO:0000256" key="1">
    <source>
        <dbReference type="ARBA" id="ARBA00001966"/>
    </source>
</evidence>
<dbReference type="PANTHER" id="PTHR11228:SF35">
    <property type="entry name" value="MOLYBDENUM COFACTOR BIOSYNTHESIS PROTEIN A-RELATED"/>
    <property type="match status" value="1"/>
</dbReference>
<evidence type="ECO:0000313" key="9">
    <source>
        <dbReference type="Proteomes" id="UP000242520"/>
    </source>
</evidence>
<dbReference type="InterPro" id="IPR013785">
    <property type="entry name" value="Aldolase_TIM"/>
</dbReference>
<dbReference type="SFLD" id="SFLDG01067">
    <property type="entry name" value="SPASM/twitch_domain_containing"/>
    <property type="match status" value="1"/>
</dbReference>
<evidence type="ECO:0000313" key="8">
    <source>
        <dbReference type="EMBL" id="SHH43427.1"/>
    </source>
</evidence>
<proteinExistence type="predicted"/>
<dbReference type="PIRSF" id="PIRSF037420">
    <property type="entry name" value="PQQ_syn_pqqE"/>
    <property type="match status" value="1"/>
</dbReference>
<dbReference type="InterPro" id="IPR058240">
    <property type="entry name" value="rSAM_sf"/>
</dbReference>
<keyword evidence="2" id="KW-0004">4Fe-4S</keyword>
<keyword evidence="3" id="KW-0949">S-adenosyl-L-methionine</keyword>
<dbReference type="EMBL" id="FQXH01000025">
    <property type="protein sequence ID" value="SHH43427.1"/>
    <property type="molecule type" value="Genomic_DNA"/>
</dbReference>
<dbReference type="InterPro" id="IPR050377">
    <property type="entry name" value="Radical_SAM_PqqE_MftC-like"/>
</dbReference>
<protein>
    <submittedName>
        <fullName evidence="8">Radical SAM additional 4Fe4S-binding SPASM domain-containing protein</fullName>
    </submittedName>
</protein>
<sequence>MHDVNMISFDITTKCNLNCNHCRTEILENELTTNEIFKVIDNIAQLNPRFIALTGGEPFIRKDLDKIIERIKSYDIAVQINTNSLLIEEDYLVELTEKYGIDYIQVSLDGLESSHMEYRGKDVFTRTIEQMKMITKHTKLIINTTVSKLNINKLHDIAKYLFEEEKIDCYTWGLKRLIPTNDFGKKYFLQKDDLYRLCEIWNELRKEYKDRVMIKTDTPQKNCLSREQVKLAMDKYQMKVAGCAACNSSITIRANGDISPCTIIPLKLGNLLEMDIHEIMNTTMMQNLIHRKNFEGKCGSCENLNLCGGCRAIAYALTGNVLGEDGACFLC</sequence>
<name>A0A1M5SY25_9FIRM</name>
<dbReference type="SUPFAM" id="SSF102114">
    <property type="entry name" value="Radical SAM enzymes"/>
    <property type="match status" value="1"/>
</dbReference>
<keyword evidence="5" id="KW-0408">Iron</keyword>
<evidence type="ECO:0000256" key="3">
    <source>
        <dbReference type="ARBA" id="ARBA00022691"/>
    </source>
</evidence>
<dbReference type="GO" id="GO:0003824">
    <property type="term" value="F:catalytic activity"/>
    <property type="evidence" value="ECO:0007669"/>
    <property type="project" value="InterPro"/>
</dbReference>
<gene>
    <name evidence="8" type="ORF">SAMN02744040_01964</name>
</gene>
<dbReference type="Pfam" id="PF04055">
    <property type="entry name" value="Radical_SAM"/>
    <property type="match status" value="1"/>
</dbReference>
<keyword evidence="4" id="KW-0479">Metal-binding</keyword>
<dbReference type="OrthoDB" id="7021155at2"/>
<evidence type="ECO:0000256" key="4">
    <source>
        <dbReference type="ARBA" id="ARBA00022723"/>
    </source>
</evidence>
<dbReference type="NCBIfam" id="TIGR04085">
    <property type="entry name" value="rSAM_more_4Fe4S"/>
    <property type="match status" value="1"/>
</dbReference>
<dbReference type="AlphaFoldDB" id="A0A1M5SY25"/>